<evidence type="ECO:0000313" key="2">
    <source>
        <dbReference type="Proteomes" id="UP000187203"/>
    </source>
</evidence>
<gene>
    <name evidence="1" type="ORF">COLO4_02234</name>
</gene>
<protein>
    <submittedName>
        <fullName evidence="1">NLI interacting factor family protein</fullName>
    </submittedName>
</protein>
<dbReference type="EMBL" id="AWUE01005083">
    <property type="protein sequence ID" value="OMP13127.1"/>
    <property type="molecule type" value="Genomic_DNA"/>
</dbReference>
<accession>A0A1R3L1F5</accession>
<dbReference type="Proteomes" id="UP000187203">
    <property type="component" value="Unassembled WGS sequence"/>
</dbReference>
<reference evidence="2" key="1">
    <citation type="submission" date="2013-09" db="EMBL/GenBank/DDBJ databases">
        <title>Corchorus olitorius genome sequencing.</title>
        <authorList>
            <person name="Alam M."/>
            <person name="Haque M.S."/>
            <person name="Islam M.S."/>
            <person name="Emdad E.M."/>
            <person name="Islam M.M."/>
            <person name="Ahmed B."/>
            <person name="Halim A."/>
            <person name="Hossen Q.M.M."/>
            <person name="Hossain M.Z."/>
            <person name="Ahmed R."/>
            <person name="Khan M.M."/>
            <person name="Islam R."/>
            <person name="Rashid M.M."/>
            <person name="Khan S.A."/>
            <person name="Rahman M.S."/>
            <person name="Alam M."/>
            <person name="Yahiya A.S."/>
            <person name="Khan M.S."/>
            <person name="Azam M.S."/>
            <person name="Haque T."/>
            <person name="Lashkar M.Z.H."/>
            <person name="Akhand A.I."/>
            <person name="Morshed G."/>
            <person name="Roy S."/>
            <person name="Uddin K.S."/>
            <person name="Rabeya T."/>
            <person name="Hossain A.S."/>
            <person name="Chowdhury A."/>
            <person name="Snigdha A.R."/>
            <person name="Mortoza M.S."/>
            <person name="Matin S.A."/>
            <person name="Hoque S.M.E."/>
            <person name="Islam M.K."/>
            <person name="Roy D.K."/>
            <person name="Haider R."/>
            <person name="Moosa M.M."/>
            <person name="Elias S.M."/>
            <person name="Hasan A.M."/>
            <person name="Jahan S."/>
            <person name="Shafiuddin M."/>
            <person name="Mahmood N."/>
            <person name="Shommy N.S."/>
        </authorList>
    </citation>
    <scope>NUCLEOTIDE SEQUENCE [LARGE SCALE GENOMIC DNA]</scope>
    <source>
        <strain evidence="2">cv. O-4</strain>
    </source>
</reference>
<evidence type="ECO:0000313" key="1">
    <source>
        <dbReference type="EMBL" id="OMP13127.1"/>
    </source>
</evidence>
<sequence>MKTDSTVCFVCGKTSEKDLQLRASARVFVGFPLATFALELLRVRLSRFPLLFWATYAP</sequence>
<proteinExistence type="predicted"/>
<organism evidence="1 2">
    <name type="scientific">Corchorus olitorius</name>
    <dbReference type="NCBI Taxonomy" id="93759"/>
    <lineage>
        <taxon>Eukaryota</taxon>
        <taxon>Viridiplantae</taxon>
        <taxon>Streptophyta</taxon>
        <taxon>Embryophyta</taxon>
        <taxon>Tracheophyta</taxon>
        <taxon>Spermatophyta</taxon>
        <taxon>Magnoliopsida</taxon>
        <taxon>eudicotyledons</taxon>
        <taxon>Gunneridae</taxon>
        <taxon>Pentapetalae</taxon>
        <taxon>rosids</taxon>
        <taxon>malvids</taxon>
        <taxon>Malvales</taxon>
        <taxon>Malvaceae</taxon>
        <taxon>Grewioideae</taxon>
        <taxon>Apeibeae</taxon>
        <taxon>Corchorus</taxon>
    </lineage>
</organism>
<dbReference type="AlphaFoldDB" id="A0A1R3L1F5"/>
<comment type="caution">
    <text evidence="1">The sequence shown here is derived from an EMBL/GenBank/DDBJ whole genome shotgun (WGS) entry which is preliminary data.</text>
</comment>
<keyword evidence="2" id="KW-1185">Reference proteome</keyword>
<name>A0A1R3L1F5_9ROSI</name>